<keyword evidence="2" id="KW-0547">Nucleotide-binding</keyword>
<evidence type="ECO:0000313" key="6">
    <source>
        <dbReference type="Proteomes" id="UP000326331"/>
    </source>
</evidence>
<dbReference type="RefSeq" id="WP_158067681.1">
    <property type="nucleotide sequence ID" value="NZ_CP042829.1"/>
</dbReference>
<dbReference type="SUPFAM" id="SSF52540">
    <property type="entry name" value="P-loop containing nucleoside triphosphate hydrolases"/>
    <property type="match status" value="1"/>
</dbReference>
<evidence type="ECO:0000259" key="4">
    <source>
        <dbReference type="PROSITE" id="PS50893"/>
    </source>
</evidence>
<organism evidence="5 6">
    <name type="scientific">Tepidiforma bonchosmolovskayae</name>
    <dbReference type="NCBI Taxonomy" id="2601677"/>
    <lineage>
        <taxon>Bacteria</taxon>
        <taxon>Bacillati</taxon>
        <taxon>Chloroflexota</taxon>
        <taxon>Tepidiformia</taxon>
        <taxon>Tepidiformales</taxon>
        <taxon>Tepidiformaceae</taxon>
        <taxon>Tepidiforma</taxon>
    </lineage>
</organism>
<dbReference type="InterPro" id="IPR017871">
    <property type="entry name" value="ABC_transporter-like_CS"/>
</dbReference>
<evidence type="ECO:0000313" key="5">
    <source>
        <dbReference type="EMBL" id="QFG03730.1"/>
    </source>
</evidence>
<feature type="domain" description="ABC transporter" evidence="4">
    <location>
        <begin position="5"/>
        <end position="231"/>
    </location>
</feature>
<dbReference type="InterPro" id="IPR025302">
    <property type="entry name" value="DrrA1/2-like_C"/>
</dbReference>
<dbReference type="InterPro" id="IPR003593">
    <property type="entry name" value="AAA+_ATPase"/>
</dbReference>
<dbReference type="EMBL" id="CP042829">
    <property type="protein sequence ID" value="QFG03730.1"/>
    <property type="molecule type" value="Genomic_DNA"/>
</dbReference>
<protein>
    <submittedName>
        <fullName evidence="5">ABC transporter ATP-binding protein</fullName>
    </submittedName>
</protein>
<dbReference type="PROSITE" id="PS00211">
    <property type="entry name" value="ABC_TRANSPORTER_1"/>
    <property type="match status" value="1"/>
</dbReference>
<dbReference type="Pfam" id="PF13732">
    <property type="entry name" value="DrrA1-3_C"/>
    <property type="match status" value="1"/>
</dbReference>
<keyword evidence="1" id="KW-0813">Transport</keyword>
<evidence type="ECO:0000256" key="1">
    <source>
        <dbReference type="ARBA" id="ARBA00022448"/>
    </source>
</evidence>
<dbReference type="SMART" id="SM00382">
    <property type="entry name" value="AAA"/>
    <property type="match status" value="1"/>
</dbReference>
<keyword evidence="6" id="KW-1185">Reference proteome</keyword>
<dbReference type="Proteomes" id="UP000326331">
    <property type="component" value="Chromosome"/>
</dbReference>
<dbReference type="PANTHER" id="PTHR43582:SF2">
    <property type="entry name" value="LINEARMYCIN RESISTANCE ATP-BINDING PROTEIN LNRL"/>
    <property type="match status" value="1"/>
</dbReference>
<gene>
    <name evidence="5" type="ORF">Tbon_10625</name>
</gene>
<dbReference type="InterPro" id="IPR003439">
    <property type="entry name" value="ABC_transporter-like_ATP-bd"/>
</dbReference>
<dbReference type="Gene3D" id="3.40.50.300">
    <property type="entry name" value="P-loop containing nucleotide triphosphate hydrolases"/>
    <property type="match status" value="1"/>
</dbReference>
<reference evidence="5 6" key="1">
    <citation type="submission" date="2019-10" db="EMBL/GenBank/DDBJ databases">
        <title>Thermopilla bonchosmolovskayae gen. nov., sp. nov., a moderately thermophilic Chloroflexi bacterium from a Chukotka hot spring (Arctic, Russia), representing a novel classis Thermopillaia, which include previously uncultivated lineage OLB14.</title>
        <authorList>
            <person name="Kochetkova T.V."/>
            <person name="Zayulina K.S."/>
            <person name="Zhigarkov V.S."/>
            <person name="Minaev N.V."/>
            <person name="Novikov A."/>
            <person name="Toshchakov S.V."/>
            <person name="Elcheninov A.G."/>
            <person name="Kublanov I.V."/>
        </authorList>
    </citation>
    <scope>NUCLEOTIDE SEQUENCE [LARGE SCALE GENOMIC DNA]</scope>
    <source>
        <strain evidence="5 6">3753O</strain>
    </source>
</reference>
<proteinExistence type="predicted"/>
<sequence>MNSAVTAQGIRRRYGERTALDGFSLEVPEGSVFGVLGPNGSGKSTFLALVAGAERPPEGSLTILGGPPTRSVRARIGTVFQENASDPLMTPLEYLLFAGRLFGVTGQAARERSAELLERFGLAGRAKDPISTLSGGMRRRLEVARALLHRPALLLLDEPTTGVDPEERKLLWETVLVERSGATVLLATNDLHEADAVCDLVAFVQAGRVVATGSPAELKRNLRKQTVRVELHSASSEVEAQIAELAGADNVTAANGELLITTDDAAALAARLFEAAGAAIRSLRIDEASLEDAYFQFVQRRKEAVR</sequence>
<dbReference type="InterPro" id="IPR027417">
    <property type="entry name" value="P-loop_NTPase"/>
</dbReference>
<dbReference type="PROSITE" id="PS50893">
    <property type="entry name" value="ABC_TRANSPORTER_2"/>
    <property type="match status" value="1"/>
</dbReference>
<name>A0ABX6C660_9CHLR</name>
<dbReference type="PANTHER" id="PTHR43582">
    <property type="entry name" value="LINEARMYCIN RESISTANCE ATP-BINDING PROTEIN LNRL"/>
    <property type="match status" value="1"/>
</dbReference>
<dbReference type="GO" id="GO:0005524">
    <property type="term" value="F:ATP binding"/>
    <property type="evidence" value="ECO:0007669"/>
    <property type="project" value="UniProtKB-KW"/>
</dbReference>
<evidence type="ECO:0000256" key="3">
    <source>
        <dbReference type="ARBA" id="ARBA00022840"/>
    </source>
</evidence>
<evidence type="ECO:0000256" key="2">
    <source>
        <dbReference type="ARBA" id="ARBA00022741"/>
    </source>
</evidence>
<keyword evidence="3 5" id="KW-0067">ATP-binding</keyword>
<accession>A0ABX6C660</accession>
<dbReference type="Pfam" id="PF00005">
    <property type="entry name" value="ABC_tran"/>
    <property type="match status" value="1"/>
</dbReference>